<dbReference type="Proteomes" id="UP000059074">
    <property type="component" value="Unassembled WGS sequence"/>
</dbReference>
<accession>A0A120CT59</accession>
<evidence type="ECO:0000313" key="1">
    <source>
        <dbReference type="EMBL" id="KWT64155.1"/>
    </source>
</evidence>
<protein>
    <submittedName>
        <fullName evidence="1">Uncharacterized protein</fullName>
    </submittedName>
</protein>
<organism evidence="1 2">
    <name type="scientific">Hyphomicrobium sulfonivorans</name>
    <dbReference type="NCBI Taxonomy" id="121290"/>
    <lineage>
        <taxon>Bacteria</taxon>
        <taxon>Pseudomonadati</taxon>
        <taxon>Pseudomonadota</taxon>
        <taxon>Alphaproteobacteria</taxon>
        <taxon>Hyphomicrobiales</taxon>
        <taxon>Hyphomicrobiaceae</taxon>
        <taxon>Hyphomicrobium</taxon>
    </lineage>
</organism>
<dbReference type="EMBL" id="LMTR01000094">
    <property type="protein sequence ID" value="KWT64155.1"/>
    <property type="molecule type" value="Genomic_DNA"/>
</dbReference>
<reference evidence="1 2" key="1">
    <citation type="submission" date="2015-10" db="EMBL/GenBank/DDBJ databases">
        <title>Transcriptomic analysis of a linuron degrading triple-species bacterial consortium.</title>
        <authorList>
            <person name="Albers P."/>
        </authorList>
    </citation>
    <scope>NUCLEOTIDE SEQUENCE [LARGE SCALE GENOMIC DNA]</scope>
    <source>
        <strain evidence="1 2">WDL6</strain>
    </source>
</reference>
<proteinExistence type="predicted"/>
<evidence type="ECO:0000313" key="2">
    <source>
        <dbReference type="Proteomes" id="UP000059074"/>
    </source>
</evidence>
<dbReference type="RefSeq" id="WP_198151178.1">
    <property type="nucleotide sequence ID" value="NZ_LMTR01000094.1"/>
</dbReference>
<gene>
    <name evidence="1" type="ORF">APY04_3419</name>
</gene>
<name>A0A120CT59_HYPSL</name>
<keyword evidence="2" id="KW-1185">Reference proteome</keyword>
<dbReference type="AlphaFoldDB" id="A0A120CT59"/>
<sequence>MTLIGTPSSHRKMLRPMSFSKFAMCELNPQLQRWVPASSIATAPAIFLRAAAL</sequence>
<dbReference type="PATRIC" id="fig|121290.4.peg.1781"/>
<comment type="caution">
    <text evidence="1">The sequence shown here is derived from an EMBL/GenBank/DDBJ whole genome shotgun (WGS) entry which is preliminary data.</text>
</comment>